<evidence type="ECO:0000256" key="1">
    <source>
        <dbReference type="SAM" id="SignalP"/>
    </source>
</evidence>
<protein>
    <recommendedName>
        <fullName evidence="3">Plastid lipid-associated protein/fibrillin conserved domain-containing protein</fullName>
    </recommendedName>
</protein>
<dbReference type="EMBL" id="HBIU01051696">
    <property type="protein sequence ID" value="CAE0644915.1"/>
    <property type="molecule type" value="Transcribed_RNA"/>
</dbReference>
<evidence type="ECO:0000313" key="2">
    <source>
        <dbReference type="EMBL" id="CAE0644915.1"/>
    </source>
</evidence>
<keyword evidence="1" id="KW-0732">Signal</keyword>
<feature type="chain" id="PRO_5030159667" description="Plastid lipid-associated protein/fibrillin conserved domain-containing protein" evidence="1">
    <location>
        <begin position="28"/>
        <end position="274"/>
    </location>
</feature>
<proteinExistence type="predicted"/>
<evidence type="ECO:0008006" key="3">
    <source>
        <dbReference type="Google" id="ProtNLM"/>
    </source>
</evidence>
<accession>A0A6T5NYX6</accession>
<reference evidence="2" key="1">
    <citation type="submission" date="2021-01" db="EMBL/GenBank/DDBJ databases">
        <authorList>
            <person name="Corre E."/>
            <person name="Pelletier E."/>
            <person name="Niang G."/>
            <person name="Scheremetjew M."/>
            <person name="Finn R."/>
            <person name="Kale V."/>
            <person name="Holt S."/>
            <person name="Cochrane G."/>
            <person name="Meng A."/>
            <person name="Brown T."/>
            <person name="Cohen L."/>
        </authorList>
    </citation>
    <scope>NUCLEOTIDE SEQUENCE</scope>
    <source>
        <strain evidence="2">CCMP3107</strain>
    </source>
</reference>
<organism evidence="2">
    <name type="scientific">Heterosigma akashiwo</name>
    <name type="common">Chromophytic alga</name>
    <name type="synonym">Heterosigma carterae</name>
    <dbReference type="NCBI Taxonomy" id="2829"/>
    <lineage>
        <taxon>Eukaryota</taxon>
        <taxon>Sar</taxon>
        <taxon>Stramenopiles</taxon>
        <taxon>Ochrophyta</taxon>
        <taxon>Raphidophyceae</taxon>
        <taxon>Chattonellales</taxon>
        <taxon>Chattonellaceae</taxon>
        <taxon>Heterosigma</taxon>
    </lineage>
</organism>
<name>A0A6T5NYX6_HETAK</name>
<dbReference type="AlphaFoldDB" id="A0A6T5NYX6"/>
<gene>
    <name evidence="2" type="ORF">HAKA00212_LOCUS22885</name>
</gene>
<sequence>MKLVEPCFAPRLILLLFCSGCLFWGNAFKSECNQKQQCQRATRWPLTESKPLCHAIIEKKDLNDGSAQEIHLQQHRGRVLRQRLAICHLAFFSFFSGMPSFAATNPYTSGVPLNQIEVKSYQQQLREATPLSTIRGTWRLREFRPAREGGLCRGTVLFRGFEDEPKGTLEYAAAPGGGCEGRAGKGNWLVKPGRVSNGQIILSARWKIKFNDGTTLIYKGDVDVTGRLRDRPDASIDGEILIPVKTQAGSLSEKNSGLKFQADYLKVGSDSEKL</sequence>
<feature type="signal peptide" evidence="1">
    <location>
        <begin position="1"/>
        <end position="27"/>
    </location>
</feature>